<keyword evidence="3" id="KW-1185">Reference proteome</keyword>
<dbReference type="Gene3D" id="1.25.40.10">
    <property type="entry name" value="Tetratricopeptide repeat domain"/>
    <property type="match status" value="1"/>
</dbReference>
<protein>
    <submittedName>
        <fullName evidence="2">Uncharacterized protein</fullName>
    </submittedName>
</protein>
<dbReference type="CDD" id="cd21037">
    <property type="entry name" value="MLKL_NTD"/>
    <property type="match status" value="1"/>
</dbReference>
<gene>
    <name evidence="2" type="ORF">DFH08DRAFT_818350</name>
</gene>
<sequence>MPSQATADQIRLNSIATCFTATANTLDILAASIKAPFMWALSETTQSLSKNIETVKQNRSDYAELMEQTHGVLNAIIMVHVKSDTRGELPTQMLKTLHKIHTFVETLQKGSKVKKFFRQGELSALLKECKAGLEQACNFFEIHKVNFITDIVKIQQDAEQKHNKIQAVLTADPWYKNNKQAVFRISHKVEWGKPVLLGQFFIMQKSQHTELATVIRAHLGLKPGRDLSQAVVKFLSTASPTLLILDNLETVWEPIELCDDIEEFLSLLTDLKDLALIITMRGAERPAKVQWSHPFLVPLQPLKHQAAQQTFIDIAEDHHNPKDIDQVLSLTDNMPLAITLIAHLVDVEGCSSVLSRWEVESTTMISEGYDRKSSLDASISISLSSSRMEAVPHAQELLSLLSMLPDGLSDVELLQSKLPIEDIWNCKTTLIRTALAYLDHKKRLKALVPIREYMQKIHPPSNELFKSLLKHYHELLELHKDFSGTEMISSTVRQISSNLANIQSLLRNGLQKDHPDLTENVFGALYLNSFSRITGRGHWHLGDYLTARQHAYEAQSEARALHWEVMAWTQLGNYKESIPLCYRARELLVLCGMAGGALDHEIMNQQAEIHLAKSEYREAHNIQTQIPQNFALDMDPYHHAFASLNLAEIMQPYIESAKKVFLTMEQIVEITMCDIVLADLHLVEGESSTAQALFTTCLRASNHPAIRSHCLERLGNTGHWGAFVEMFSWTTVYLAHSIIFKECLGINKALQFLGDIFLAQADEDTAISLFSVALEGFTYMDVHHSKAECMLRLGDISRGYGNLLKAVELWDKARPLYERSSQTRQTEAIDERIASLGQDVLEKHRSNSVCLVEINVPMVEEAEEDLSDEENLHGVQSPVML</sequence>
<proteinExistence type="predicted"/>
<dbReference type="Gene3D" id="1.20.930.20">
    <property type="entry name" value="Adaptor protein Cbl, N-terminal domain"/>
    <property type="match status" value="1"/>
</dbReference>
<dbReference type="EMBL" id="JARIHO010000049">
    <property type="protein sequence ID" value="KAJ7321971.1"/>
    <property type="molecule type" value="Genomic_DNA"/>
</dbReference>
<reference evidence="2" key="1">
    <citation type="submission" date="2023-03" db="EMBL/GenBank/DDBJ databases">
        <title>Massive genome expansion in bonnet fungi (Mycena s.s.) driven by repeated elements and novel gene families across ecological guilds.</title>
        <authorList>
            <consortium name="Lawrence Berkeley National Laboratory"/>
            <person name="Harder C.B."/>
            <person name="Miyauchi S."/>
            <person name="Viragh M."/>
            <person name="Kuo A."/>
            <person name="Thoen E."/>
            <person name="Andreopoulos B."/>
            <person name="Lu D."/>
            <person name="Skrede I."/>
            <person name="Drula E."/>
            <person name="Henrissat B."/>
            <person name="Morin E."/>
            <person name="Kohler A."/>
            <person name="Barry K."/>
            <person name="LaButti K."/>
            <person name="Morin E."/>
            <person name="Salamov A."/>
            <person name="Lipzen A."/>
            <person name="Mereny Z."/>
            <person name="Hegedus B."/>
            <person name="Baldrian P."/>
            <person name="Stursova M."/>
            <person name="Weitz H."/>
            <person name="Taylor A."/>
            <person name="Grigoriev I.V."/>
            <person name="Nagy L.G."/>
            <person name="Martin F."/>
            <person name="Kauserud H."/>
        </authorList>
    </citation>
    <scope>NUCLEOTIDE SEQUENCE</scope>
    <source>
        <strain evidence="2">CBHHK002</strain>
    </source>
</reference>
<name>A0AAD6ZGN9_9AGAR</name>
<dbReference type="AlphaFoldDB" id="A0AAD6ZGN9"/>
<dbReference type="Proteomes" id="UP001218218">
    <property type="component" value="Unassembled WGS sequence"/>
</dbReference>
<evidence type="ECO:0000313" key="2">
    <source>
        <dbReference type="EMBL" id="KAJ7321971.1"/>
    </source>
</evidence>
<dbReference type="SUPFAM" id="SSF48452">
    <property type="entry name" value="TPR-like"/>
    <property type="match status" value="1"/>
</dbReference>
<feature type="region of interest" description="Disordered" evidence="1">
    <location>
        <begin position="862"/>
        <end position="881"/>
    </location>
</feature>
<accession>A0AAD6ZGN9</accession>
<dbReference type="InterPro" id="IPR036537">
    <property type="entry name" value="Adaptor_Cbl_N_dom_sf"/>
</dbReference>
<dbReference type="InterPro" id="IPR011990">
    <property type="entry name" value="TPR-like_helical_dom_sf"/>
</dbReference>
<dbReference type="InterPro" id="IPR059179">
    <property type="entry name" value="MLKL-like_MCAfunc"/>
</dbReference>
<evidence type="ECO:0000256" key="1">
    <source>
        <dbReference type="SAM" id="MobiDB-lite"/>
    </source>
</evidence>
<organism evidence="2 3">
    <name type="scientific">Mycena albidolilacea</name>
    <dbReference type="NCBI Taxonomy" id="1033008"/>
    <lineage>
        <taxon>Eukaryota</taxon>
        <taxon>Fungi</taxon>
        <taxon>Dikarya</taxon>
        <taxon>Basidiomycota</taxon>
        <taxon>Agaricomycotina</taxon>
        <taxon>Agaricomycetes</taxon>
        <taxon>Agaricomycetidae</taxon>
        <taxon>Agaricales</taxon>
        <taxon>Marasmiineae</taxon>
        <taxon>Mycenaceae</taxon>
        <taxon>Mycena</taxon>
    </lineage>
</organism>
<dbReference type="PANTHER" id="PTHR47691">
    <property type="entry name" value="REGULATOR-RELATED"/>
    <property type="match status" value="1"/>
</dbReference>
<evidence type="ECO:0000313" key="3">
    <source>
        <dbReference type="Proteomes" id="UP001218218"/>
    </source>
</evidence>
<dbReference type="PANTHER" id="PTHR47691:SF3">
    <property type="entry name" value="HTH-TYPE TRANSCRIPTIONAL REGULATOR RV0890C-RELATED"/>
    <property type="match status" value="1"/>
</dbReference>
<dbReference type="GO" id="GO:0007166">
    <property type="term" value="P:cell surface receptor signaling pathway"/>
    <property type="evidence" value="ECO:0007669"/>
    <property type="project" value="InterPro"/>
</dbReference>
<comment type="caution">
    <text evidence="2">The sequence shown here is derived from an EMBL/GenBank/DDBJ whole genome shotgun (WGS) entry which is preliminary data.</text>
</comment>